<evidence type="ECO:0000259" key="8">
    <source>
        <dbReference type="Pfam" id="PF03944"/>
    </source>
</evidence>
<feature type="region of interest" description="Disordered" evidence="6">
    <location>
        <begin position="1207"/>
        <end position="1227"/>
    </location>
</feature>
<dbReference type="Pfam" id="PF03944">
    <property type="entry name" value="Endotoxin_C"/>
    <property type="match status" value="1"/>
</dbReference>
<evidence type="ECO:0000313" key="12">
    <source>
        <dbReference type="EMBL" id="AEH76820.1"/>
    </source>
</evidence>
<accession>M1E9M6</accession>
<dbReference type="InterPro" id="IPR038979">
    <property type="entry name" value="Pest_crys"/>
</dbReference>
<sequence>MNQNYERYGNNEMEILDPGMRNARYPYATPPGANFQNMNYTEWIDMCAGVEPFDTASDVRNGLIIGTGVAWALLGLIPGIGPAASAIAGLFNVLIPYWWPDNGSTPGTTEAQISWDQLMGAVEAMIDEKIAALNRSNAIARWEGIQLLAVDFYQARCDWLQDPDNPTKQGKVRDTFDDVEDYLKVSMPFFRASGYEVQMLAMYAQAANMHLLFLRDVVLNGLAWGFQQYEVDRYYSNVNTLSNPGLRELLAEYTDYCIRWYNTGLQSQYVTGYWDKYNDFRKNMTLMVLDVVAIWPTFDVKNYSLPTKSQLTRLVYTRMLRGVYGALPSIDPLEKSLVAAPQLFRWLVQLNYYAYDPYTTPGNYGYGMLGGVQLDYKNTLSENLHRAPLQGVTTSIHQPVIVNDKANQSIYLTERKGAEDSGFKQLRYRYIDGTKSRVVGQTLDTSETFTPLGMPCRRDEIPSTTCDPCVPNNPCRVGTTNTNESCMNYQLYSHRLAHVGAYTYTFNPSAIYLRNIGYAWSHFSSDTNNLLDSDRITQIPAVKAYSLEGAASVIKGPGSTGGDLISMSPDAYVYIRLTGQLQKGYQVRLRYACQGTGEVLITRKVGEIEDYWEVFDVPSTLYSGGAFTYKSFGYFTASKPLDSTSSPNWTMLFYNSGNTPIIIDKIEFIPILGSLTEYEEKQSLESARKAVNALFFNNAKNALRMDVTDYAVDQAANKVDCMSDDIFPKEKMMLRDQVKHAKRLSQARNLLNYGDFESPDWSNENGWRVSNSVTAQAGQPISRGRYLNMPGARSMEFGNTLYPTYAYQKVNESKLKPYTRYLVRGFVGNATELELFVTRYGKEVHDKMNIPFSTMDTSNQTVSGSNRCGTGQVAGYMMPNAPCQTNAYPPSIPMSSTNGWCEDKQYFVFPIDVGEMYPRTDLGIGIGFKISSTAGMAQLDNLEVIEANPLTGGALARVKKREQKWKREMEQECALTEKTVSAATQAVNDLFTSPEHNRLKPTVTMQDILNAEKKVNNIPYVQDPYFEEIPGMNSVIFQDLQSNVQIAFTLYNQRNVIRNGDFSSGLSNWHATAGANVQQKDGNPHVLVISQWDANVSQDVCVQPEHGYVLRVTARKEGSGNGYVTISNCTEANTETVTFTSDEMVPTTRPSVRPQRPVEPGICDTTRYGESFGIVPEMNPRMNEQPESYETGSCSCGCGNRSHTPSTKYPTQAYGPQPNIQNRNQPSSGYITKMIEIFPETNRMRIEIGETEGTFLVESIEFICIED</sequence>
<evidence type="ECO:0000259" key="7">
    <source>
        <dbReference type="Pfam" id="PF00555"/>
    </source>
</evidence>
<evidence type="ECO:0000256" key="2">
    <source>
        <dbReference type="ARBA" id="ARBA00022656"/>
    </source>
</evidence>
<evidence type="ECO:0000256" key="5">
    <source>
        <dbReference type="ARBA" id="ARBA00029653"/>
    </source>
</evidence>
<name>M1E9M6_BACTU</name>
<dbReference type="InterPro" id="IPR041587">
    <property type="entry name" value="Cry_V"/>
</dbReference>
<reference evidence="12" key="1">
    <citation type="journal article" date="2012" name="Appl. Environ. Microbiol.">
        <title>Mining new crystal protein genes from Bacillus thuringiensis on the basis of mixed plasmid-enriched genome sequencing and a computational pipeline.</title>
        <authorList>
            <person name="Ye W."/>
            <person name="Zhu L."/>
            <person name="Liu Y."/>
            <person name="Crickmore N."/>
            <person name="Peng D."/>
            <person name="Ruan L."/>
            <person name="Sun M."/>
        </authorList>
    </citation>
    <scope>NUCLEOTIDE SEQUENCE</scope>
    <source>
        <strain evidence="12">Sbt054</strain>
    </source>
</reference>
<dbReference type="Pfam" id="PF03945">
    <property type="entry name" value="Endotoxin_N"/>
    <property type="match status" value="1"/>
</dbReference>
<dbReference type="EMBL" id="JF521580">
    <property type="protein sequence ID" value="AEH76820.1"/>
    <property type="molecule type" value="Genomic_DNA"/>
</dbReference>
<dbReference type="GO" id="GO:0090729">
    <property type="term" value="F:toxin activity"/>
    <property type="evidence" value="ECO:0007669"/>
    <property type="project" value="UniProtKB-KW"/>
</dbReference>
<evidence type="ECO:0000259" key="10">
    <source>
        <dbReference type="Pfam" id="PF17997"/>
    </source>
</evidence>
<dbReference type="InterPro" id="IPR001178">
    <property type="entry name" value="Pest_cryst_dom_II"/>
</dbReference>
<keyword evidence="3" id="KW-0749">Sporulation</keyword>
<organism evidence="12">
    <name type="scientific">Bacillus thuringiensis</name>
    <dbReference type="NCBI Taxonomy" id="1428"/>
    <lineage>
        <taxon>Bacteria</taxon>
        <taxon>Bacillati</taxon>
        <taxon>Bacillota</taxon>
        <taxon>Bacilli</taxon>
        <taxon>Bacillales</taxon>
        <taxon>Bacillaceae</taxon>
        <taxon>Bacillus</taxon>
        <taxon>Bacillus cereus group</taxon>
    </lineage>
</organism>
<feature type="domain" description="Cry1Ac-like" evidence="11">
    <location>
        <begin position="1061"/>
        <end position="1141"/>
    </location>
</feature>
<dbReference type="Gene3D" id="1.20.190.10">
    <property type="entry name" value="Pesticidal crystal protein, N-terminal domain"/>
    <property type="match status" value="1"/>
</dbReference>
<keyword evidence="4" id="KW-0843">Virulence</keyword>
<protein>
    <recommendedName>
        <fullName evidence="5">Crystaline entomocidal protoxin</fullName>
    </recommendedName>
</protein>
<keyword evidence="2" id="KW-0800">Toxin</keyword>
<dbReference type="Pfam" id="PF17997">
    <property type="entry name" value="Cry1Ac_D5"/>
    <property type="match status" value="1"/>
</dbReference>
<feature type="region of interest" description="Disordered" evidence="6">
    <location>
        <begin position="1142"/>
        <end position="1162"/>
    </location>
</feature>
<dbReference type="InterPro" id="IPR036716">
    <property type="entry name" value="Pest_crys_N_sf"/>
</dbReference>
<dbReference type="Gene3D" id="2.60.120.260">
    <property type="entry name" value="Galactose-binding domain-like"/>
    <property type="match status" value="2"/>
</dbReference>
<dbReference type="GO" id="GO:0001907">
    <property type="term" value="P:symbiont-mediated killing of host cell"/>
    <property type="evidence" value="ECO:0007669"/>
    <property type="project" value="InterPro"/>
</dbReference>
<dbReference type="InterPro" id="IPR008979">
    <property type="entry name" value="Galactose-bd-like_sf"/>
</dbReference>
<dbReference type="InterPro" id="IPR048645">
    <property type="entry name" value="Cry1Ac-like_dom-VII"/>
</dbReference>
<feature type="compositionally biased region" description="Polar residues" evidence="6">
    <location>
        <begin position="1218"/>
        <end position="1227"/>
    </location>
</feature>
<comment type="similarity">
    <text evidence="1">Belongs to the delta endotoxin family.</text>
</comment>
<dbReference type="SUPFAM" id="SSF49785">
    <property type="entry name" value="Galactose-binding domain-like"/>
    <property type="match status" value="2"/>
</dbReference>
<dbReference type="Gene3D" id="2.100.10.10">
    <property type="entry name" value="Pesticidal crystal protein, central domain"/>
    <property type="match status" value="1"/>
</dbReference>
<dbReference type="Pfam" id="PF21463">
    <property type="entry name" value="Cry1Ac_dom-VII"/>
    <property type="match status" value="1"/>
</dbReference>
<dbReference type="InterPro" id="IPR005638">
    <property type="entry name" value="Pest_crys_dom-III"/>
</dbReference>
<dbReference type="PANTHER" id="PTHR37003">
    <property type="entry name" value="ENDOTOXIN_N DOMAIN-CONTAINING PROTEIN-RELATED"/>
    <property type="match status" value="1"/>
</dbReference>
<dbReference type="Pfam" id="PF00555">
    <property type="entry name" value="Endotoxin_M"/>
    <property type="match status" value="1"/>
</dbReference>
<evidence type="ECO:0000259" key="11">
    <source>
        <dbReference type="Pfam" id="PF21463"/>
    </source>
</evidence>
<dbReference type="PANTHER" id="PTHR37003:SF2">
    <property type="entry name" value="PESTICIDAL CRYSTAL PROTEIN N-TERMINAL DOMAIN-CONTAINING PROTEIN"/>
    <property type="match status" value="1"/>
</dbReference>
<feature type="domain" description="Pesticidal crystal protein" evidence="9">
    <location>
        <begin position="74"/>
        <end position="299"/>
    </location>
</feature>
<dbReference type="AlphaFoldDB" id="M1E9M6"/>
<feature type="domain" description="Pesticidal crystal protein" evidence="7">
    <location>
        <begin position="307"/>
        <end position="523"/>
    </location>
</feature>
<dbReference type="InterPro" id="IPR005639">
    <property type="entry name" value="Pest_crys_dom_I"/>
</dbReference>
<evidence type="ECO:0000259" key="9">
    <source>
        <dbReference type="Pfam" id="PF03945"/>
    </source>
</evidence>
<proteinExistence type="inferred from homology"/>
<dbReference type="CDD" id="cd04085">
    <property type="entry name" value="delta_endotoxin_C"/>
    <property type="match status" value="1"/>
</dbReference>
<feature type="domain" description="Pesticidal crystal protein Cry" evidence="10">
    <location>
        <begin position="752"/>
        <end position="946"/>
    </location>
</feature>
<dbReference type="SUPFAM" id="SSF56849">
    <property type="entry name" value="delta-Endotoxin (insectocide), N-terminal domain"/>
    <property type="match status" value="1"/>
</dbReference>
<evidence type="ECO:0000256" key="1">
    <source>
        <dbReference type="ARBA" id="ARBA00007819"/>
    </source>
</evidence>
<evidence type="ECO:0000256" key="6">
    <source>
        <dbReference type="SAM" id="MobiDB-lite"/>
    </source>
</evidence>
<dbReference type="SUPFAM" id="SSF51096">
    <property type="entry name" value="delta-Endotoxin (insectocide), middle domain"/>
    <property type="match status" value="1"/>
</dbReference>
<dbReference type="GO" id="GO:0030435">
    <property type="term" value="P:sporulation resulting in formation of a cellular spore"/>
    <property type="evidence" value="ECO:0007669"/>
    <property type="project" value="UniProtKB-KW"/>
</dbReference>
<feature type="domain" description="Pesticidal crystal protein" evidence="8">
    <location>
        <begin position="536"/>
        <end position="671"/>
    </location>
</feature>
<evidence type="ECO:0000256" key="4">
    <source>
        <dbReference type="ARBA" id="ARBA00023026"/>
    </source>
</evidence>
<dbReference type="SMR" id="M1E9M6"/>
<dbReference type="InterPro" id="IPR036399">
    <property type="entry name" value="Pest_cryst_cen_dom_sf"/>
</dbReference>
<dbReference type="GO" id="GO:0005102">
    <property type="term" value="F:signaling receptor binding"/>
    <property type="evidence" value="ECO:0007669"/>
    <property type="project" value="InterPro"/>
</dbReference>
<evidence type="ECO:0000256" key="3">
    <source>
        <dbReference type="ARBA" id="ARBA00022969"/>
    </source>
</evidence>